<feature type="transmembrane region" description="Helical" evidence="1">
    <location>
        <begin position="181"/>
        <end position="199"/>
    </location>
</feature>
<name>A0A327QUB7_9BACT</name>
<dbReference type="AlphaFoldDB" id="A0A327QUB7"/>
<feature type="transmembrane region" description="Helical" evidence="1">
    <location>
        <begin position="114"/>
        <end position="136"/>
    </location>
</feature>
<proteinExistence type="predicted"/>
<protein>
    <submittedName>
        <fullName evidence="2">Putative YccA/Bax inhibitor family protein</fullName>
    </submittedName>
</protein>
<keyword evidence="1" id="KW-1133">Transmembrane helix</keyword>
<sequence length="247" mass="27060">MDLFKSNNPVLKESTFEQAGQLDATERMTVNGVIGKLAFLLALLVAAAVYSWGQGIKGTSLMPFILGGAIGGFVLALIITRKIEWAPYLVPAYALAEGLFLGAISMYYEMRFPGLVIQAVGVTFGVFMAMLVLYRARIIRATERFKSIMFVAVSGIAIFYLIALVLRLFGMPMAFMHEGSALGIGISVVTSGIAALCLIMDFDRIEEGVKYGAPKAYEWFGAFGLLVTLVWLYLEIIRLLSKLQSRN</sequence>
<feature type="transmembrane region" description="Helical" evidence="1">
    <location>
        <begin position="37"/>
        <end position="55"/>
    </location>
</feature>
<dbReference type="RefSeq" id="WP_111597574.1">
    <property type="nucleotide sequence ID" value="NZ_QLLL01000003.1"/>
</dbReference>
<feature type="transmembrane region" description="Helical" evidence="1">
    <location>
        <begin position="86"/>
        <end position="108"/>
    </location>
</feature>
<evidence type="ECO:0000313" key="2">
    <source>
        <dbReference type="EMBL" id="RAJ07003.1"/>
    </source>
</evidence>
<reference evidence="2 3" key="1">
    <citation type="submission" date="2018-06" db="EMBL/GenBank/DDBJ databases">
        <title>Genomic Encyclopedia of Archaeal and Bacterial Type Strains, Phase II (KMG-II): from individual species to whole genera.</title>
        <authorList>
            <person name="Goeker M."/>
        </authorList>
    </citation>
    <scope>NUCLEOTIDE SEQUENCE [LARGE SCALE GENOMIC DNA]</scope>
    <source>
        <strain evidence="2 3">DSM 23857</strain>
    </source>
</reference>
<dbReference type="Pfam" id="PF12811">
    <property type="entry name" value="BaxI_1"/>
    <property type="match status" value="1"/>
</dbReference>
<dbReference type="PIRSF" id="PIRSF009160">
    <property type="entry name" value="UCP009160"/>
    <property type="match status" value="1"/>
</dbReference>
<evidence type="ECO:0000313" key="3">
    <source>
        <dbReference type="Proteomes" id="UP000249547"/>
    </source>
</evidence>
<keyword evidence="1" id="KW-0472">Membrane</keyword>
<gene>
    <name evidence="2" type="ORF">LX64_02132</name>
</gene>
<dbReference type="PANTHER" id="PTHR41282:SF1">
    <property type="entry name" value="CONSERVED TRANSMEMBRANE PROTEIN-RELATED"/>
    <property type="match status" value="1"/>
</dbReference>
<keyword evidence="3" id="KW-1185">Reference proteome</keyword>
<dbReference type="PANTHER" id="PTHR41282">
    <property type="entry name" value="CONSERVED TRANSMEMBRANE PROTEIN-RELATED"/>
    <property type="match status" value="1"/>
</dbReference>
<dbReference type="EMBL" id="QLLL01000003">
    <property type="protein sequence ID" value="RAJ07003.1"/>
    <property type="molecule type" value="Genomic_DNA"/>
</dbReference>
<dbReference type="OrthoDB" id="116480at2"/>
<organism evidence="2 3">
    <name type="scientific">Chitinophaga skermanii</name>
    <dbReference type="NCBI Taxonomy" id="331697"/>
    <lineage>
        <taxon>Bacteria</taxon>
        <taxon>Pseudomonadati</taxon>
        <taxon>Bacteroidota</taxon>
        <taxon>Chitinophagia</taxon>
        <taxon>Chitinophagales</taxon>
        <taxon>Chitinophagaceae</taxon>
        <taxon>Chitinophaga</taxon>
    </lineage>
</organism>
<comment type="caution">
    <text evidence="2">The sequence shown here is derived from an EMBL/GenBank/DDBJ whole genome shotgun (WGS) entry which is preliminary data.</text>
</comment>
<accession>A0A327QUB7</accession>
<feature type="transmembrane region" description="Helical" evidence="1">
    <location>
        <begin position="61"/>
        <end position="79"/>
    </location>
</feature>
<keyword evidence="1" id="KW-0812">Transmembrane</keyword>
<feature type="transmembrane region" description="Helical" evidence="1">
    <location>
        <begin position="219"/>
        <end position="240"/>
    </location>
</feature>
<feature type="transmembrane region" description="Helical" evidence="1">
    <location>
        <begin position="148"/>
        <end position="169"/>
    </location>
</feature>
<dbReference type="InterPro" id="IPR010539">
    <property type="entry name" value="BaxI_1-like"/>
</dbReference>
<evidence type="ECO:0000256" key="1">
    <source>
        <dbReference type="SAM" id="Phobius"/>
    </source>
</evidence>
<dbReference type="Proteomes" id="UP000249547">
    <property type="component" value="Unassembled WGS sequence"/>
</dbReference>